<comment type="pathway">
    <text evidence="3">Amino-acid biosynthesis; L-leucine biosynthesis; L-leucine from 3-methyl-2-oxobutanoate: step 4/4.</text>
</comment>
<comment type="catalytic activity">
    <reaction evidence="6">
        <text>L-valine + 2-oxoglutarate = 3-methyl-2-oxobutanoate + L-glutamate</text>
        <dbReference type="Rhea" id="RHEA:24813"/>
        <dbReference type="ChEBI" id="CHEBI:11851"/>
        <dbReference type="ChEBI" id="CHEBI:16810"/>
        <dbReference type="ChEBI" id="CHEBI:29985"/>
        <dbReference type="ChEBI" id="CHEBI:57762"/>
        <dbReference type="EC" id="2.6.1.42"/>
    </reaction>
</comment>
<dbReference type="InterPro" id="IPR043131">
    <property type="entry name" value="BCAT-like_N"/>
</dbReference>
<dbReference type="CDD" id="cd00449">
    <property type="entry name" value="PLPDE_IV"/>
    <property type="match status" value="1"/>
</dbReference>
<evidence type="ECO:0000256" key="8">
    <source>
        <dbReference type="ARBA" id="ARBA00049229"/>
    </source>
</evidence>
<comment type="pathway">
    <text evidence="2">Amino-acid biosynthesis; L-valine biosynthesis; L-valine from pyruvate: step 4/4.</text>
</comment>
<evidence type="ECO:0000256" key="6">
    <source>
        <dbReference type="ARBA" id="ARBA00048212"/>
    </source>
</evidence>
<keyword evidence="9" id="KW-0032">Aminotransferase</keyword>
<accession>A0A5B7TR56</accession>
<evidence type="ECO:0000256" key="3">
    <source>
        <dbReference type="ARBA" id="ARBA00005072"/>
    </source>
</evidence>
<dbReference type="Gene3D" id="3.30.470.10">
    <property type="match status" value="1"/>
</dbReference>
<comment type="pathway">
    <text evidence="1">Amino-acid biosynthesis; L-isoleucine biosynthesis; L-isoleucine from 2-oxobutanoate: step 4/4.</text>
</comment>
<dbReference type="AlphaFoldDB" id="A0A5B7TR56"/>
<dbReference type="InterPro" id="IPR043132">
    <property type="entry name" value="BCAT-like_C"/>
</dbReference>
<dbReference type="RefSeq" id="WP_138949620.1">
    <property type="nucleotide sequence ID" value="NZ_CP040749.1"/>
</dbReference>
<evidence type="ECO:0000313" key="10">
    <source>
        <dbReference type="Proteomes" id="UP000306229"/>
    </source>
</evidence>
<evidence type="ECO:0000256" key="5">
    <source>
        <dbReference type="ARBA" id="ARBA00013053"/>
    </source>
</evidence>
<dbReference type="KEGG" id="fbe:FF125_09885"/>
<dbReference type="OrthoDB" id="9805628at2"/>
<comment type="similarity">
    <text evidence="4">Belongs to the class-IV pyridoxal-phosphate-dependent aminotransferase family.</text>
</comment>
<keyword evidence="10" id="KW-1185">Reference proteome</keyword>
<dbReference type="GO" id="GO:0046394">
    <property type="term" value="P:carboxylic acid biosynthetic process"/>
    <property type="evidence" value="ECO:0007669"/>
    <property type="project" value="UniProtKB-ARBA"/>
</dbReference>
<comment type="catalytic activity">
    <reaction evidence="7">
        <text>L-isoleucine + 2-oxoglutarate = (S)-3-methyl-2-oxopentanoate + L-glutamate</text>
        <dbReference type="Rhea" id="RHEA:24801"/>
        <dbReference type="ChEBI" id="CHEBI:16810"/>
        <dbReference type="ChEBI" id="CHEBI:29985"/>
        <dbReference type="ChEBI" id="CHEBI:35146"/>
        <dbReference type="ChEBI" id="CHEBI:58045"/>
        <dbReference type="EC" id="2.6.1.42"/>
    </reaction>
</comment>
<sequence length="269" mass="30764">MINYNGTISKTPPTLSINNRAFKYGDGLFETIKVIDSNVIFLEDHYFRLMASMRMLRMKIDMQFTLEFFEQEILKTAAANNLSNARIRFTINRKDGGLYLPSTNNTHFLVEANPLSVSLKKNYEIDLFKDYYVYSGILSTLKTNNKVLNVVGSIYADENGLDNCVLLNEKKQVVEALNANIFLVKGKHIVTPPLSEGCLKGVFRKNLLELISKDDTLTIEEKVISPFELQKTDEIFLTNAIVGIQPVSKYRKKEFTSEIAFYLRDKMNL</sequence>
<dbReference type="EMBL" id="CP040749">
    <property type="protein sequence ID" value="QCX38728.1"/>
    <property type="molecule type" value="Genomic_DNA"/>
</dbReference>
<keyword evidence="9" id="KW-0808">Transferase</keyword>
<dbReference type="Pfam" id="PF01063">
    <property type="entry name" value="Aminotran_4"/>
    <property type="match status" value="1"/>
</dbReference>
<dbReference type="PANTHER" id="PTHR42743">
    <property type="entry name" value="AMINO-ACID AMINOTRANSFERASE"/>
    <property type="match status" value="1"/>
</dbReference>
<dbReference type="InterPro" id="IPR001544">
    <property type="entry name" value="Aminotrans_IV"/>
</dbReference>
<evidence type="ECO:0000313" key="9">
    <source>
        <dbReference type="EMBL" id="QCX38728.1"/>
    </source>
</evidence>
<evidence type="ECO:0000256" key="1">
    <source>
        <dbReference type="ARBA" id="ARBA00004824"/>
    </source>
</evidence>
<dbReference type="PANTHER" id="PTHR42743:SF11">
    <property type="entry name" value="AMINODEOXYCHORISMATE LYASE"/>
    <property type="match status" value="1"/>
</dbReference>
<dbReference type="InterPro" id="IPR050571">
    <property type="entry name" value="Class-IV_PLP-Dep_Aminotrnsfr"/>
</dbReference>
<proteinExistence type="inferred from homology"/>
<dbReference type="EC" id="2.6.1.42" evidence="5"/>
<organism evidence="9 10">
    <name type="scientific">Aureibaculum algae</name>
    <dbReference type="NCBI Taxonomy" id="2584122"/>
    <lineage>
        <taxon>Bacteria</taxon>
        <taxon>Pseudomonadati</taxon>
        <taxon>Bacteroidota</taxon>
        <taxon>Flavobacteriia</taxon>
        <taxon>Flavobacteriales</taxon>
        <taxon>Flavobacteriaceae</taxon>
        <taxon>Aureibaculum</taxon>
    </lineage>
</organism>
<evidence type="ECO:0000256" key="7">
    <source>
        <dbReference type="ARBA" id="ARBA00048798"/>
    </source>
</evidence>
<gene>
    <name evidence="9" type="ORF">FF125_09885</name>
</gene>
<dbReference type="InterPro" id="IPR036038">
    <property type="entry name" value="Aminotransferase-like"/>
</dbReference>
<protein>
    <recommendedName>
        <fullName evidence="5">branched-chain-amino-acid transaminase</fullName>
        <ecNumber evidence="5">2.6.1.42</ecNumber>
    </recommendedName>
</protein>
<dbReference type="Proteomes" id="UP000306229">
    <property type="component" value="Chromosome"/>
</dbReference>
<reference evidence="9 10" key="1">
    <citation type="submission" date="2019-05" db="EMBL/GenBank/DDBJ databases">
        <title>Algicella ahnfeltiae gen. nov., sp. nov., a novel marine bacterium of the family Flavobacteriaceae isolated from a red alga.</title>
        <authorList>
            <person name="Nedashkovskaya O.I."/>
            <person name="Kukhlevskiy A.D."/>
            <person name="Kim S.-G."/>
            <person name="Zhukova N.V."/>
            <person name="Mikhailov V.V."/>
        </authorList>
    </citation>
    <scope>NUCLEOTIDE SEQUENCE [LARGE SCALE GENOMIC DNA]</scope>
    <source>
        <strain evidence="9 10">10Alg115</strain>
    </source>
</reference>
<name>A0A5B7TR56_9FLAO</name>
<comment type="catalytic activity">
    <reaction evidence="8">
        <text>L-leucine + 2-oxoglutarate = 4-methyl-2-oxopentanoate + L-glutamate</text>
        <dbReference type="Rhea" id="RHEA:18321"/>
        <dbReference type="ChEBI" id="CHEBI:16810"/>
        <dbReference type="ChEBI" id="CHEBI:17865"/>
        <dbReference type="ChEBI" id="CHEBI:29985"/>
        <dbReference type="ChEBI" id="CHEBI:57427"/>
        <dbReference type="EC" id="2.6.1.42"/>
    </reaction>
</comment>
<dbReference type="SUPFAM" id="SSF56752">
    <property type="entry name" value="D-aminoacid aminotransferase-like PLP-dependent enzymes"/>
    <property type="match status" value="1"/>
</dbReference>
<evidence type="ECO:0000256" key="2">
    <source>
        <dbReference type="ARBA" id="ARBA00004931"/>
    </source>
</evidence>
<dbReference type="GO" id="GO:0004084">
    <property type="term" value="F:branched-chain-amino-acid transaminase activity"/>
    <property type="evidence" value="ECO:0007669"/>
    <property type="project" value="UniProtKB-EC"/>
</dbReference>
<evidence type="ECO:0000256" key="4">
    <source>
        <dbReference type="ARBA" id="ARBA00009320"/>
    </source>
</evidence>
<dbReference type="Gene3D" id="3.20.10.10">
    <property type="entry name" value="D-amino Acid Aminotransferase, subunit A, domain 2"/>
    <property type="match status" value="1"/>
</dbReference>